<feature type="region of interest" description="Disordered" evidence="1">
    <location>
        <begin position="45"/>
        <end position="87"/>
    </location>
</feature>
<dbReference type="SUPFAM" id="SSF54736">
    <property type="entry name" value="ClpS-like"/>
    <property type="match status" value="1"/>
</dbReference>
<evidence type="ECO:0000313" key="4">
    <source>
        <dbReference type="EMBL" id="QJR15902.1"/>
    </source>
</evidence>
<evidence type="ECO:0000259" key="3">
    <source>
        <dbReference type="Pfam" id="PF00542"/>
    </source>
</evidence>
<evidence type="ECO:0000313" key="5">
    <source>
        <dbReference type="Proteomes" id="UP000503096"/>
    </source>
</evidence>
<dbReference type="EMBL" id="CP053073">
    <property type="protein sequence ID" value="QJR15902.1"/>
    <property type="molecule type" value="Genomic_DNA"/>
</dbReference>
<keyword evidence="2" id="KW-0472">Membrane</keyword>
<keyword evidence="2" id="KW-1133">Transmembrane helix</keyword>
<dbReference type="Proteomes" id="UP000503096">
    <property type="component" value="Chromosome"/>
</dbReference>
<organism evidence="4 5">
    <name type="scientific">Usitatibacter palustris</name>
    <dbReference type="NCBI Taxonomy" id="2732487"/>
    <lineage>
        <taxon>Bacteria</taxon>
        <taxon>Pseudomonadati</taxon>
        <taxon>Pseudomonadota</taxon>
        <taxon>Betaproteobacteria</taxon>
        <taxon>Nitrosomonadales</taxon>
        <taxon>Usitatibacteraceae</taxon>
        <taxon>Usitatibacter</taxon>
    </lineage>
</organism>
<dbReference type="AlphaFoldDB" id="A0A6M4H9G7"/>
<dbReference type="InterPro" id="IPR013823">
    <property type="entry name" value="Ribosomal_bL12_C"/>
</dbReference>
<proteinExistence type="predicted"/>
<dbReference type="KEGG" id="upl:DSM104440_02728"/>
<keyword evidence="5" id="KW-1185">Reference proteome</keyword>
<reference evidence="4 5" key="1">
    <citation type="submission" date="2020-04" db="EMBL/GenBank/DDBJ databases">
        <title>Usitatibacter rugosus gen. nov., sp. nov. and Usitatibacter palustris sp. nov., novel members of Usitatibacteraceae fam. nov. within the order Nitrosomonadales isolated from soil.</title>
        <authorList>
            <person name="Huber K.J."/>
            <person name="Neumann-Schaal M."/>
            <person name="Geppert A."/>
            <person name="Luckner M."/>
            <person name="Wanner G."/>
            <person name="Overmann J."/>
        </authorList>
    </citation>
    <scope>NUCLEOTIDE SEQUENCE [LARGE SCALE GENOMIC DNA]</scope>
    <source>
        <strain evidence="4 5">Swamp67</strain>
    </source>
</reference>
<dbReference type="Pfam" id="PF00542">
    <property type="entry name" value="Ribosomal_L12"/>
    <property type="match status" value="1"/>
</dbReference>
<protein>
    <recommendedName>
        <fullName evidence="3">Large ribosomal subunit protein bL12 C-terminal domain-containing protein</fullName>
    </recommendedName>
</protein>
<accession>A0A6M4H9G7</accession>
<dbReference type="InterPro" id="IPR014719">
    <property type="entry name" value="Ribosomal_bL12_C/ClpS-like"/>
</dbReference>
<dbReference type="GO" id="GO:0006412">
    <property type="term" value="P:translation"/>
    <property type="evidence" value="ECO:0007669"/>
    <property type="project" value="InterPro"/>
</dbReference>
<sequence>MIKEILPAAVAEALKAGNKIEAIKRLRVVTGLGLKEAKDWIEAHENPGAATSSPQSGEFAKANPTGGRFHHVHPPTAAHGRPGLSPGEVAHGGGAGKWFALIAIGLTVVVAVLFV</sequence>
<evidence type="ECO:0000256" key="2">
    <source>
        <dbReference type="SAM" id="Phobius"/>
    </source>
</evidence>
<dbReference type="GO" id="GO:0003735">
    <property type="term" value="F:structural constituent of ribosome"/>
    <property type="evidence" value="ECO:0007669"/>
    <property type="project" value="InterPro"/>
</dbReference>
<dbReference type="Gene3D" id="3.30.1390.10">
    <property type="match status" value="1"/>
</dbReference>
<dbReference type="RefSeq" id="WP_171163588.1">
    <property type="nucleotide sequence ID" value="NZ_CP053073.1"/>
</dbReference>
<dbReference type="InParanoid" id="A0A6M4H9G7"/>
<feature type="transmembrane region" description="Helical" evidence="2">
    <location>
        <begin position="95"/>
        <end position="114"/>
    </location>
</feature>
<feature type="domain" description="Large ribosomal subunit protein bL12 C-terminal" evidence="3">
    <location>
        <begin position="17"/>
        <end position="46"/>
    </location>
</feature>
<gene>
    <name evidence="4" type="ORF">DSM104440_02728</name>
</gene>
<evidence type="ECO:0000256" key="1">
    <source>
        <dbReference type="SAM" id="MobiDB-lite"/>
    </source>
</evidence>
<name>A0A6M4H9G7_9PROT</name>
<keyword evidence="2" id="KW-0812">Transmembrane</keyword>